<keyword evidence="2" id="KW-0812">Transmembrane</keyword>
<keyword evidence="4" id="KW-1185">Reference proteome</keyword>
<feature type="region of interest" description="Disordered" evidence="1">
    <location>
        <begin position="69"/>
        <end position="113"/>
    </location>
</feature>
<evidence type="ECO:0000256" key="1">
    <source>
        <dbReference type="SAM" id="MobiDB-lite"/>
    </source>
</evidence>
<gene>
    <name evidence="5" type="primary">LOC112681751</name>
</gene>
<protein>
    <submittedName>
        <fullName evidence="5">Uncharacterized protein LOC112681751 isoform X1</fullName>
    </submittedName>
</protein>
<keyword evidence="2" id="KW-0472">Membrane</keyword>
<feature type="compositionally biased region" description="Polar residues" evidence="1">
    <location>
        <begin position="96"/>
        <end position="113"/>
    </location>
</feature>
<sequence length="170" mass="19085">MIGFVEFLVLIFVACRWTLTNAGIQIMIPNSYRTPSEYLASVVGRGKATLMTVRPRAMSRIQIDTKQEWLGTSNGDGSAETKDGHTDDRTAESSRKQSSYTVHATQSTTADFATTRPSRRFMSPVAHVNDEHFQDFLNINLSLVELLFITLLVTWLSIASLVTWITIVFH</sequence>
<keyword evidence="2" id="KW-1133">Transmembrane helix</keyword>
<name>A0A8B8FBZ4_9HEMI</name>
<feature type="chain" id="PRO_5034405626" evidence="3">
    <location>
        <begin position="23"/>
        <end position="170"/>
    </location>
</feature>
<dbReference type="AlphaFoldDB" id="A0A8B8FBZ4"/>
<dbReference type="GeneID" id="112681751"/>
<dbReference type="Proteomes" id="UP000694846">
    <property type="component" value="Unplaced"/>
</dbReference>
<feature type="transmembrane region" description="Helical" evidence="2">
    <location>
        <begin position="146"/>
        <end position="169"/>
    </location>
</feature>
<proteinExistence type="predicted"/>
<evidence type="ECO:0000256" key="3">
    <source>
        <dbReference type="SAM" id="SignalP"/>
    </source>
</evidence>
<evidence type="ECO:0000313" key="4">
    <source>
        <dbReference type="Proteomes" id="UP000694846"/>
    </source>
</evidence>
<feature type="compositionally biased region" description="Basic and acidic residues" evidence="1">
    <location>
        <begin position="79"/>
        <end position="95"/>
    </location>
</feature>
<organism evidence="4 5">
    <name type="scientific">Sipha flava</name>
    <name type="common">yellow sugarcane aphid</name>
    <dbReference type="NCBI Taxonomy" id="143950"/>
    <lineage>
        <taxon>Eukaryota</taxon>
        <taxon>Metazoa</taxon>
        <taxon>Ecdysozoa</taxon>
        <taxon>Arthropoda</taxon>
        <taxon>Hexapoda</taxon>
        <taxon>Insecta</taxon>
        <taxon>Pterygota</taxon>
        <taxon>Neoptera</taxon>
        <taxon>Paraneoptera</taxon>
        <taxon>Hemiptera</taxon>
        <taxon>Sternorrhyncha</taxon>
        <taxon>Aphidomorpha</taxon>
        <taxon>Aphidoidea</taxon>
        <taxon>Aphididae</taxon>
        <taxon>Sipha</taxon>
    </lineage>
</organism>
<reference evidence="5" key="1">
    <citation type="submission" date="2025-08" db="UniProtKB">
        <authorList>
            <consortium name="RefSeq"/>
        </authorList>
    </citation>
    <scope>IDENTIFICATION</scope>
    <source>
        <tissue evidence="5">Whole body</tissue>
    </source>
</reference>
<feature type="signal peptide" evidence="3">
    <location>
        <begin position="1"/>
        <end position="22"/>
    </location>
</feature>
<evidence type="ECO:0000313" key="5">
    <source>
        <dbReference type="RefSeq" id="XP_025407840.1"/>
    </source>
</evidence>
<dbReference type="RefSeq" id="XP_025407840.1">
    <property type="nucleotide sequence ID" value="XM_025552055.1"/>
</dbReference>
<accession>A0A8B8FBZ4</accession>
<evidence type="ECO:0000256" key="2">
    <source>
        <dbReference type="SAM" id="Phobius"/>
    </source>
</evidence>
<keyword evidence="3" id="KW-0732">Signal</keyword>